<keyword evidence="2 5" id="KW-0812">Transmembrane</keyword>
<sequence>MSEFLAWLGQNPWAAWGMIALLLAAAELLTLDLTLLMLAGGAVLGAVTALAFPDLLWLQVVVSLLTAVVTLFLLRPTLLEETRRAPGYRSSLDKVVGSAGDVTSRITANSGEVKIDGQIWQARSYDETIAIEAGEKIEVFDLDGITLIVYPIAR</sequence>
<evidence type="ECO:0000313" key="7">
    <source>
        <dbReference type="EMBL" id="QUC07254.1"/>
    </source>
</evidence>
<dbReference type="PANTHER" id="PTHR33507">
    <property type="entry name" value="INNER MEMBRANE PROTEIN YBBJ"/>
    <property type="match status" value="1"/>
</dbReference>
<accession>A0ABX7Y259</accession>
<organism evidence="7 8">
    <name type="scientific">Arachnia rubra</name>
    <dbReference type="NCBI Taxonomy" id="1547448"/>
    <lineage>
        <taxon>Bacteria</taxon>
        <taxon>Bacillati</taxon>
        <taxon>Actinomycetota</taxon>
        <taxon>Actinomycetes</taxon>
        <taxon>Propionibacteriales</taxon>
        <taxon>Propionibacteriaceae</taxon>
        <taxon>Arachnia</taxon>
    </lineage>
</organism>
<feature type="domain" description="NfeD-like C-terminal" evidence="6">
    <location>
        <begin position="93"/>
        <end position="151"/>
    </location>
</feature>
<evidence type="ECO:0000256" key="5">
    <source>
        <dbReference type="SAM" id="Phobius"/>
    </source>
</evidence>
<keyword evidence="3 5" id="KW-1133">Transmembrane helix</keyword>
<dbReference type="SUPFAM" id="SSF141322">
    <property type="entry name" value="NfeD domain-like"/>
    <property type="match status" value="1"/>
</dbReference>
<dbReference type="Pfam" id="PF01957">
    <property type="entry name" value="NfeD"/>
    <property type="match status" value="1"/>
</dbReference>
<comment type="subcellular location">
    <subcellularLocation>
        <location evidence="1">Membrane</location>
        <topology evidence="1">Multi-pass membrane protein</topology>
    </subcellularLocation>
</comment>
<reference evidence="7 8" key="1">
    <citation type="submission" date="2021-03" db="EMBL/GenBank/DDBJ databases">
        <title>Human Oral Microbial Genomes.</title>
        <authorList>
            <person name="Johnston C.D."/>
            <person name="Chen T."/>
            <person name="Dewhirst F.E."/>
        </authorList>
    </citation>
    <scope>NUCLEOTIDE SEQUENCE [LARGE SCALE GENOMIC DNA]</scope>
    <source>
        <strain evidence="7 8">DSMZ 100122</strain>
    </source>
</reference>
<gene>
    <name evidence="7" type="ORF">J5A65_09900</name>
</gene>
<evidence type="ECO:0000256" key="4">
    <source>
        <dbReference type="ARBA" id="ARBA00023136"/>
    </source>
</evidence>
<proteinExistence type="predicted"/>
<dbReference type="Proteomes" id="UP000678513">
    <property type="component" value="Chromosome"/>
</dbReference>
<dbReference type="Gene3D" id="2.40.50.140">
    <property type="entry name" value="Nucleic acid-binding proteins"/>
    <property type="match status" value="1"/>
</dbReference>
<evidence type="ECO:0000313" key="8">
    <source>
        <dbReference type="Proteomes" id="UP000678513"/>
    </source>
</evidence>
<dbReference type="EMBL" id="CP072384">
    <property type="protein sequence ID" value="QUC07254.1"/>
    <property type="molecule type" value="Genomic_DNA"/>
</dbReference>
<name>A0ABX7Y259_9ACTN</name>
<feature type="transmembrane region" description="Helical" evidence="5">
    <location>
        <begin position="6"/>
        <end position="26"/>
    </location>
</feature>
<feature type="transmembrane region" description="Helical" evidence="5">
    <location>
        <begin position="56"/>
        <end position="74"/>
    </location>
</feature>
<evidence type="ECO:0000259" key="6">
    <source>
        <dbReference type="Pfam" id="PF01957"/>
    </source>
</evidence>
<evidence type="ECO:0000256" key="2">
    <source>
        <dbReference type="ARBA" id="ARBA00022692"/>
    </source>
</evidence>
<evidence type="ECO:0000256" key="3">
    <source>
        <dbReference type="ARBA" id="ARBA00022989"/>
    </source>
</evidence>
<evidence type="ECO:0000256" key="1">
    <source>
        <dbReference type="ARBA" id="ARBA00004141"/>
    </source>
</evidence>
<protein>
    <submittedName>
        <fullName evidence="7">NfeD family protein</fullName>
    </submittedName>
</protein>
<dbReference type="PANTHER" id="PTHR33507:SF3">
    <property type="entry name" value="INNER MEMBRANE PROTEIN YBBJ"/>
    <property type="match status" value="1"/>
</dbReference>
<dbReference type="InterPro" id="IPR012340">
    <property type="entry name" value="NA-bd_OB-fold"/>
</dbReference>
<keyword evidence="8" id="KW-1185">Reference proteome</keyword>
<dbReference type="InterPro" id="IPR002810">
    <property type="entry name" value="NfeD-like_C"/>
</dbReference>
<dbReference type="RefSeq" id="WP_212321583.1">
    <property type="nucleotide sequence ID" value="NZ_AP024463.1"/>
</dbReference>
<dbReference type="InterPro" id="IPR052165">
    <property type="entry name" value="Membrane_assoc_protease"/>
</dbReference>
<keyword evidence="4 5" id="KW-0472">Membrane</keyword>